<name>A0A9X1LGU1_9FLAO</name>
<reference evidence="4" key="1">
    <citation type="submission" date="2021-10" db="EMBL/GenBank/DDBJ databases">
        <title>Gramella sp. ASW11-100T, isolated from marine sediment.</title>
        <authorList>
            <person name="Xia C."/>
        </authorList>
    </citation>
    <scope>NUCLEOTIDE SEQUENCE</scope>
    <source>
        <strain evidence="4">ASW11-100</strain>
    </source>
</reference>
<evidence type="ECO:0000259" key="3">
    <source>
        <dbReference type="Pfam" id="PF03372"/>
    </source>
</evidence>
<feature type="compositionally biased region" description="Basic and acidic residues" evidence="1">
    <location>
        <begin position="348"/>
        <end position="358"/>
    </location>
</feature>
<proteinExistence type="predicted"/>
<keyword evidence="2" id="KW-1133">Transmembrane helix</keyword>
<dbReference type="RefSeq" id="WP_229337708.1">
    <property type="nucleotide sequence ID" value="NZ_JAJBZG010000001.1"/>
</dbReference>
<feature type="transmembrane region" description="Helical" evidence="2">
    <location>
        <begin position="12"/>
        <end position="30"/>
    </location>
</feature>
<gene>
    <name evidence="4" type="ORF">LGQ90_02300</name>
</gene>
<dbReference type="Pfam" id="PF03372">
    <property type="entry name" value="Exo_endo_phos"/>
    <property type="match status" value="1"/>
</dbReference>
<dbReference type="InterPro" id="IPR005135">
    <property type="entry name" value="Endo/exonuclease/phosphatase"/>
</dbReference>
<keyword evidence="2" id="KW-0472">Membrane</keyword>
<keyword evidence="4" id="KW-0378">Hydrolase</keyword>
<evidence type="ECO:0000256" key="1">
    <source>
        <dbReference type="SAM" id="MobiDB-lite"/>
    </source>
</evidence>
<keyword evidence="5" id="KW-1185">Reference proteome</keyword>
<dbReference type="Gene3D" id="3.60.10.10">
    <property type="entry name" value="Endonuclease/exonuclease/phosphatase"/>
    <property type="match status" value="1"/>
</dbReference>
<keyword evidence="2" id="KW-0812">Transmembrane</keyword>
<accession>A0A9X1LGU1</accession>
<dbReference type="EMBL" id="JAJBZG010000001">
    <property type="protein sequence ID" value="MCB7480084.1"/>
    <property type="molecule type" value="Genomic_DNA"/>
</dbReference>
<evidence type="ECO:0000313" key="4">
    <source>
        <dbReference type="EMBL" id="MCB7480084.1"/>
    </source>
</evidence>
<sequence>MKLKPFLQGFGILAVVITLIPLIAADFWWIRMFDYPHIQLTLLTLTAIATYFLRFEIRSWRDYTFMAVLIACFIFQFAKIYPYTPFAPYDVGEPTETVNKNTGFMLLTSNVLQKNKETGLMVEEIKKLNPDVAVFTETNDTWNEAIKSGLGGDYPYKVEVPLDNTYGMILYSKLKLHNPQVKYIVDDSIPSIHSEIELRSGDRVQLHAIHPTPPMPQHNPSSSDRDAEMMKIALEARDSEIPVIVIGDFNDVAWSQTTSLFQSVGELLDVRKGRSFYNTFDATSFIMRWSLDHIFVSEEFRVKKIDIGSDIKSDHTPFYAELYLQKELAEEQKPEPATAEQIKAAKKQIAEEKKENSEKGQNGSSNQ</sequence>
<dbReference type="InterPro" id="IPR036691">
    <property type="entry name" value="Endo/exonu/phosph_ase_sf"/>
</dbReference>
<evidence type="ECO:0000256" key="2">
    <source>
        <dbReference type="SAM" id="Phobius"/>
    </source>
</evidence>
<organism evidence="4 5">
    <name type="scientific">Christiangramia sediminis</name>
    <dbReference type="NCBI Taxonomy" id="2881336"/>
    <lineage>
        <taxon>Bacteria</taxon>
        <taxon>Pseudomonadati</taxon>
        <taxon>Bacteroidota</taxon>
        <taxon>Flavobacteriia</taxon>
        <taxon>Flavobacteriales</taxon>
        <taxon>Flavobacteriaceae</taxon>
        <taxon>Christiangramia</taxon>
    </lineage>
</organism>
<protein>
    <submittedName>
        <fullName evidence="4">Endonuclease/exonuclease/phosphatase family protein</fullName>
    </submittedName>
</protein>
<feature type="transmembrane region" description="Helical" evidence="2">
    <location>
        <begin position="36"/>
        <end position="53"/>
    </location>
</feature>
<dbReference type="AlphaFoldDB" id="A0A9X1LGU1"/>
<dbReference type="GO" id="GO:0004519">
    <property type="term" value="F:endonuclease activity"/>
    <property type="evidence" value="ECO:0007669"/>
    <property type="project" value="UniProtKB-KW"/>
</dbReference>
<feature type="transmembrane region" description="Helical" evidence="2">
    <location>
        <begin position="65"/>
        <end position="84"/>
    </location>
</feature>
<keyword evidence="4" id="KW-0255">Endonuclease</keyword>
<feature type="region of interest" description="Disordered" evidence="1">
    <location>
        <begin position="331"/>
        <end position="367"/>
    </location>
</feature>
<feature type="domain" description="Endonuclease/exonuclease/phosphatase" evidence="3">
    <location>
        <begin position="108"/>
        <end position="315"/>
    </location>
</feature>
<comment type="caution">
    <text evidence="4">The sequence shown here is derived from an EMBL/GenBank/DDBJ whole genome shotgun (WGS) entry which is preliminary data.</text>
</comment>
<keyword evidence="4" id="KW-0540">Nuclease</keyword>
<evidence type="ECO:0000313" key="5">
    <source>
        <dbReference type="Proteomes" id="UP001139414"/>
    </source>
</evidence>
<dbReference type="Proteomes" id="UP001139414">
    <property type="component" value="Unassembled WGS sequence"/>
</dbReference>
<dbReference type="SUPFAM" id="SSF56219">
    <property type="entry name" value="DNase I-like"/>
    <property type="match status" value="1"/>
</dbReference>